<evidence type="ECO:0000313" key="2">
    <source>
        <dbReference type="EMBL" id="TDG38289.1"/>
    </source>
</evidence>
<gene>
    <name evidence="2" type="ORF">AWZ03_015289</name>
</gene>
<evidence type="ECO:0000259" key="1">
    <source>
        <dbReference type="Pfam" id="PF18701"/>
    </source>
</evidence>
<protein>
    <recommendedName>
        <fullName evidence="1">DUF5641 domain-containing protein</fullName>
    </recommendedName>
</protein>
<dbReference type="PANTHER" id="PTHR47331">
    <property type="entry name" value="PHD-TYPE DOMAIN-CONTAINING PROTEIN"/>
    <property type="match status" value="1"/>
</dbReference>
<dbReference type="EMBL" id="LSRL02005930">
    <property type="protein sequence ID" value="TDG38289.1"/>
    <property type="molecule type" value="Genomic_DNA"/>
</dbReference>
<dbReference type="AlphaFoldDB" id="A0A484AMZ8"/>
<comment type="caution">
    <text evidence="2">The sequence shown here is derived from an EMBL/GenBank/DDBJ whole genome shotgun (WGS) entry which is preliminary data.</text>
</comment>
<dbReference type="InterPro" id="IPR040676">
    <property type="entry name" value="DUF5641"/>
</dbReference>
<name>A0A484AMZ8_DRONA</name>
<dbReference type="Pfam" id="PF18701">
    <property type="entry name" value="DUF5641"/>
    <property type="match status" value="1"/>
</dbReference>
<sequence>MFAAVKSANGLLFKAMGSAILRQDEVATVLVEVEFTSRPMVAPSSNPIHGEMLTTGHFLIGATLVPLPITSTEQVDDVKLKCLERWQLTSNIKRRFWIDWSKDYLLSLQQKSKWTKERRSIEVGIVVLVGEDNDNKIPLPIS</sequence>
<accession>A0A484AMZ8</accession>
<proteinExistence type="predicted"/>
<feature type="domain" description="DUF5641" evidence="1">
    <location>
        <begin position="84"/>
        <end position="134"/>
    </location>
</feature>
<dbReference type="OMA" id="NQWLIGR"/>
<organism evidence="2 3">
    <name type="scientific">Drosophila navojoa</name>
    <name type="common">Fruit fly</name>
    <dbReference type="NCBI Taxonomy" id="7232"/>
    <lineage>
        <taxon>Eukaryota</taxon>
        <taxon>Metazoa</taxon>
        <taxon>Ecdysozoa</taxon>
        <taxon>Arthropoda</taxon>
        <taxon>Hexapoda</taxon>
        <taxon>Insecta</taxon>
        <taxon>Pterygota</taxon>
        <taxon>Neoptera</taxon>
        <taxon>Endopterygota</taxon>
        <taxon>Diptera</taxon>
        <taxon>Brachycera</taxon>
        <taxon>Muscomorpha</taxon>
        <taxon>Ephydroidea</taxon>
        <taxon>Drosophilidae</taxon>
        <taxon>Drosophila</taxon>
    </lineage>
</organism>
<evidence type="ECO:0000313" key="3">
    <source>
        <dbReference type="Proteomes" id="UP000295192"/>
    </source>
</evidence>
<dbReference type="Proteomes" id="UP000295192">
    <property type="component" value="Unassembled WGS sequence"/>
</dbReference>
<keyword evidence="3" id="KW-1185">Reference proteome</keyword>
<reference evidence="2 3" key="1">
    <citation type="journal article" date="2019" name="J. Hered.">
        <title>An Improved Genome Assembly for Drosophila navojoa, the Basal Species in the mojavensis Cluster.</title>
        <authorList>
            <person name="Vanderlinde T."/>
            <person name="Dupim E.G."/>
            <person name="Nazario-Yepiz N.O."/>
            <person name="Carvalho A.B."/>
        </authorList>
    </citation>
    <scope>NUCLEOTIDE SEQUENCE [LARGE SCALE GENOMIC DNA]</scope>
    <source>
        <strain evidence="2">Navoj_Jal97</strain>
        <tissue evidence="2">Whole organism</tissue>
    </source>
</reference>